<evidence type="ECO:0000313" key="4">
    <source>
        <dbReference type="EMBL" id="KAL1508427.1"/>
    </source>
</evidence>
<dbReference type="Gene3D" id="3.30.710.10">
    <property type="entry name" value="Potassium Channel Kv1.1, Chain A"/>
    <property type="match status" value="1"/>
</dbReference>
<dbReference type="InterPro" id="IPR003131">
    <property type="entry name" value="T1-type_BTB"/>
</dbReference>
<comment type="caution">
    <text evidence="4">The sequence shown here is derived from an EMBL/GenBank/DDBJ whole genome shotgun (WGS) entry which is preliminary data.</text>
</comment>
<evidence type="ECO:0000259" key="3">
    <source>
        <dbReference type="Pfam" id="PF02214"/>
    </source>
</evidence>
<gene>
    <name evidence="4" type="ORF">AB1Y20_004534</name>
</gene>
<feature type="domain" description="Potassium channel tetramerisation-type BTB" evidence="3">
    <location>
        <begin position="288"/>
        <end position="372"/>
    </location>
</feature>
<keyword evidence="1" id="KW-0175">Coiled coil</keyword>
<evidence type="ECO:0000256" key="2">
    <source>
        <dbReference type="SAM" id="MobiDB-lite"/>
    </source>
</evidence>
<dbReference type="Pfam" id="PF02214">
    <property type="entry name" value="BTB_2"/>
    <property type="match status" value="1"/>
</dbReference>
<accession>A0AB34IWY4</accession>
<dbReference type="InterPro" id="IPR045068">
    <property type="entry name" value="BACURD1-3"/>
</dbReference>
<protein>
    <recommendedName>
        <fullName evidence="3">Potassium channel tetramerisation-type BTB domain-containing protein</fullName>
    </recommendedName>
</protein>
<organism evidence="4 5">
    <name type="scientific">Prymnesium parvum</name>
    <name type="common">Toxic golden alga</name>
    <dbReference type="NCBI Taxonomy" id="97485"/>
    <lineage>
        <taxon>Eukaryota</taxon>
        <taxon>Haptista</taxon>
        <taxon>Haptophyta</taxon>
        <taxon>Prymnesiophyceae</taxon>
        <taxon>Prymnesiales</taxon>
        <taxon>Prymnesiaceae</taxon>
        <taxon>Prymnesium</taxon>
    </lineage>
</organism>
<evidence type="ECO:0000256" key="1">
    <source>
        <dbReference type="SAM" id="Coils"/>
    </source>
</evidence>
<keyword evidence="5" id="KW-1185">Reference proteome</keyword>
<dbReference type="Proteomes" id="UP001515480">
    <property type="component" value="Unassembled WGS sequence"/>
</dbReference>
<feature type="region of interest" description="Disordered" evidence="2">
    <location>
        <begin position="52"/>
        <end position="71"/>
    </location>
</feature>
<dbReference type="EMBL" id="JBGBPQ010000016">
    <property type="protein sequence ID" value="KAL1508427.1"/>
    <property type="molecule type" value="Genomic_DNA"/>
</dbReference>
<feature type="coiled-coil region" evidence="1">
    <location>
        <begin position="179"/>
        <end position="271"/>
    </location>
</feature>
<evidence type="ECO:0000313" key="5">
    <source>
        <dbReference type="Proteomes" id="UP001515480"/>
    </source>
</evidence>
<dbReference type="InterPro" id="IPR011333">
    <property type="entry name" value="SKP1/BTB/POZ_sf"/>
</dbReference>
<dbReference type="SUPFAM" id="SSF54695">
    <property type="entry name" value="POZ domain"/>
    <property type="match status" value="1"/>
</dbReference>
<proteinExistence type="predicted"/>
<dbReference type="PANTHER" id="PTHR11145:SF8">
    <property type="entry name" value="RE57120P"/>
    <property type="match status" value="1"/>
</dbReference>
<dbReference type="CDD" id="cd18316">
    <property type="entry name" value="BTB_POZ_KCTD-like"/>
    <property type="match status" value="1"/>
</dbReference>
<dbReference type="PANTHER" id="PTHR11145">
    <property type="entry name" value="BTB/POZ DOMAIN-CONTAINING ADAPTER FOR CUL3-MEDIATED RHOA DEGRADATION PROTEIN FAMILY MEMBER"/>
    <property type="match status" value="1"/>
</dbReference>
<sequence length="714" mass="73309">MRGAKCAADAVSAASHRRVVSLDWAVAVSRRTECARPTTALHLWDAEQRRQRLQHTAEQLTARRAPPHAPRAREPHCLRVWRTLLCTHSHRDTRAHGCRGANAASHAHASSFTCTPQRRSTPYVQSSTFPLSSVWQVWSSALWVRLLVSLAASMDDDARTLLALLSPAVERAEEFGVQQQLLSAQIAQTTLEAEQARERLLETRNELAALRAAELARAKQEADDIVAAARAEEATVYARIVQRQRRFESKCAKERARLQALTDKEEEIQARAAAMRACVAADGPDEFVELRVGGQLFETTIRSLTRFPHSVLAVLWHQHRTASGPSGPLRVDGDPSHFHLILNYLRSGKLPITKDVSQLQWLEAQAEEYKLNGKDELADLCRAQRRLNPPPQPGALSFTSTPGFSAEANPFAPKPQVPTFSFGATPVFGATAPSNPFAPKKAAAITFTYALVSNAAAPSNTFTPKPQFGAPAAPPLSFDAPAPAAGGFAGGGACSSSPFGSPAAASPPGAPAASLFGMPSATPAASAFGAAAPAPAASLFGMPSATPAASAFGAAAPAPAASLFGMPSAAPAASAFGAAAAAPAASVFGIPSAAAASSAFRAPAAAPAACFFGGGAAAPAASVFGMSSAAPAASVFGAAAAAPAASLFGATAELAPAYSLFDAAGSSTLSCGSTAAARFRAAITTSATPAPPALGDFGAGSSDGSIFGAPAAGL</sequence>
<name>A0AB34IWY4_PRYPA</name>
<dbReference type="AlphaFoldDB" id="A0AB34IWY4"/>
<dbReference type="GO" id="GO:0051260">
    <property type="term" value="P:protein homooligomerization"/>
    <property type="evidence" value="ECO:0007669"/>
    <property type="project" value="InterPro"/>
</dbReference>
<reference evidence="4 5" key="1">
    <citation type="journal article" date="2024" name="Science">
        <title>Giant polyketide synthase enzymes in the biosynthesis of giant marine polyether toxins.</title>
        <authorList>
            <person name="Fallon T.R."/>
            <person name="Shende V.V."/>
            <person name="Wierzbicki I.H."/>
            <person name="Pendleton A.L."/>
            <person name="Watervoot N.F."/>
            <person name="Auber R.P."/>
            <person name="Gonzalez D.J."/>
            <person name="Wisecaver J.H."/>
            <person name="Moore B.S."/>
        </authorList>
    </citation>
    <scope>NUCLEOTIDE SEQUENCE [LARGE SCALE GENOMIC DNA]</scope>
    <source>
        <strain evidence="4 5">12B1</strain>
    </source>
</reference>